<evidence type="ECO:0000256" key="2">
    <source>
        <dbReference type="ARBA" id="ARBA00023306"/>
    </source>
</evidence>
<proteinExistence type="inferred from homology"/>
<protein>
    <submittedName>
        <fullName evidence="5">DNA mismatch repair protein Msh2</fullName>
    </submittedName>
</protein>
<accession>A0AA38S2N8</accession>
<dbReference type="InterPro" id="IPR038090">
    <property type="entry name" value="Cdt1_C_WH_dom_sf"/>
</dbReference>
<dbReference type="InterPro" id="IPR032054">
    <property type="entry name" value="Cdt1_C"/>
</dbReference>
<evidence type="ECO:0000256" key="3">
    <source>
        <dbReference type="SAM" id="MobiDB-lite"/>
    </source>
</evidence>
<name>A0AA38S2N8_9PEZI</name>
<feature type="region of interest" description="Disordered" evidence="3">
    <location>
        <begin position="136"/>
        <end position="179"/>
    </location>
</feature>
<reference evidence="5" key="1">
    <citation type="submission" date="2022-07" db="EMBL/GenBank/DDBJ databases">
        <title>Fungi with potential for degradation of polypropylene.</title>
        <authorList>
            <person name="Gostincar C."/>
        </authorList>
    </citation>
    <scope>NUCLEOTIDE SEQUENCE</scope>
    <source>
        <strain evidence="5">EXF-13287</strain>
    </source>
</reference>
<feature type="compositionally biased region" description="Basic and acidic residues" evidence="3">
    <location>
        <begin position="84"/>
        <end position="94"/>
    </location>
</feature>
<feature type="region of interest" description="Disordered" evidence="3">
    <location>
        <begin position="84"/>
        <end position="117"/>
    </location>
</feature>
<organism evidence="5 6">
    <name type="scientific">Coniochaeta hoffmannii</name>
    <dbReference type="NCBI Taxonomy" id="91930"/>
    <lineage>
        <taxon>Eukaryota</taxon>
        <taxon>Fungi</taxon>
        <taxon>Dikarya</taxon>
        <taxon>Ascomycota</taxon>
        <taxon>Pezizomycotina</taxon>
        <taxon>Sordariomycetes</taxon>
        <taxon>Sordariomycetidae</taxon>
        <taxon>Coniochaetales</taxon>
        <taxon>Coniochaetaceae</taxon>
        <taxon>Coniochaeta</taxon>
    </lineage>
</organism>
<dbReference type="Gene3D" id="1.10.10.1420">
    <property type="entry name" value="DNA replication factor Cdt1, C-terminal WH domain"/>
    <property type="match status" value="1"/>
</dbReference>
<dbReference type="AlphaFoldDB" id="A0AA38S2N8"/>
<keyword evidence="6" id="KW-1185">Reference proteome</keyword>
<gene>
    <name evidence="5" type="ORF">NKR19_g508</name>
</gene>
<comment type="caution">
    <text evidence="5">The sequence shown here is derived from an EMBL/GenBank/DDBJ whole genome shotgun (WGS) entry which is preliminary data.</text>
</comment>
<evidence type="ECO:0000313" key="5">
    <source>
        <dbReference type="EMBL" id="KAJ9165338.1"/>
    </source>
</evidence>
<feature type="domain" description="DNA replication factor Cdt1 C-terminal" evidence="4">
    <location>
        <begin position="371"/>
        <end position="471"/>
    </location>
</feature>
<evidence type="ECO:0000256" key="1">
    <source>
        <dbReference type="ARBA" id="ARBA00008356"/>
    </source>
</evidence>
<evidence type="ECO:0000313" key="6">
    <source>
        <dbReference type="Proteomes" id="UP001174691"/>
    </source>
</evidence>
<comment type="similarity">
    <text evidence="1">Belongs to the Cdt1 family.</text>
</comment>
<evidence type="ECO:0000259" key="4">
    <source>
        <dbReference type="Pfam" id="PF16679"/>
    </source>
</evidence>
<dbReference type="EMBL" id="JANBVN010000004">
    <property type="protein sequence ID" value="KAJ9165338.1"/>
    <property type="molecule type" value="Genomic_DNA"/>
</dbReference>
<sequence length="498" mass="53835">MPGAIISRQPRARRGTAVQPALAVSSSITAFTRVAKVQPVGKDVAQKVSANDAPRTSAIEIVLSRKRKADNVVDSQEISAAAEASKKLRQEEVKAPAPRIAPLKRRKAPTSDDKENAVPVKASTIDKFLLPANTVALSTSTRPTQKRRRSSDADSEPAALLERLNIQSSPARKRTRLQPAQTRQVLERLPQELLELLSLHTALLKSLTLQYAHNGSNVPVDIRSICPGVAQSWGKRKVTSEDIQRCVGVLGWSSSSQPTSPLILCDYGRGKLCIELSPEASSTHFDEELLNKTFEANLRSLWSLRKDSDIPTFITALPKATMTTRASAVPLLVKGRNALDALKSDLAKRQAEKEARAQALPVLNADGTKMSLLDRIKHKELALSQSAAPPSPAELQRRAALQRAEDVAGVIGMLTMATAEGRARISFTMPALLVKLKDSLRTPVSQEDGAACVRLLAAEVAPEWLRIVTIGGKENVVIQCALQPSKALVGQRVGALLK</sequence>
<keyword evidence="2" id="KW-0131">Cell cycle</keyword>
<dbReference type="Pfam" id="PF26121">
    <property type="entry name" value="HTH_CDT1"/>
    <property type="match status" value="1"/>
</dbReference>
<dbReference type="Pfam" id="PF16679">
    <property type="entry name" value="CDT1_C"/>
    <property type="match status" value="1"/>
</dbReference>
<dbReference type="Proteomes" id="UP001174691">
    <property type="component" value="Unassembled WGS sequence"/>
</dbReference>